<comment type="caution">
    <text evidence="4">The sequence shown here is derived from an EMBL/GenBank/DDBJ whole genome shotgun (WGS) entry which is preliminary data.</text>
</comment>
<dbReference type="FunFam" id="3.20.20.100:FF:000002">
    <property type="entry name" value="2,5-diketo-D-gluconic acid reductase A"/>
    <property type="match status" value="1"/>
</dbReference>
<evidence type="ECO:0000256" key="2">
    <source>
        <dbReference type="ARBA" id="ARBA00022857"/>
    </source>
</evidence>
<dbReference type="InterPro" id="IPR020471">
    <property type="entry name" value="AKR"/>
</dbReference>
<evidence type="ECO:0000313" key="4">
    <source>
        <dbReference type="EMBL" id="OIM22219.1"/>
    </source>
</evidence>
<dbReference type="RefSeq" id="WP_071419633.1">
    <property type="nucleotide sequence ID" value="NZ_MLLI01000017.1"/>
</dbReference>
<evidence type="ECO:0000256" key="1">
    <source>
        <dbReference type="ARBA" id="ARBA00007905"/>
    </source>
</evidence>
<reference evidence="4 5" key="1">
    <citation type="journal article" date="2016" name="BMC Genomics">
        <title>Consensus pan-genome assembly of the specialised wine bacterium Oenococcus oeni.</title>
        <authorList>
            <person name="Sternes P.R."/>
            <person name="Borneman A.R."/>
        </authorList>
    </citation>
    <scope>NUCLEOTIDE SEQUENCE [LARGE SCALE GENOMIC DNA]</scope>
    <source>
        <strain evidence="4 5">AWRIB661</strain>
    </source>
</reference>
<dbReference type="PANTHER" id="PTHR43827:SF3">
    <property type="entry name" value="NADP-DEPENDENT OXIDOREDUCTASE DOMAIN-CONTAINING PROTEIN"/>
    <property type="match status" value="1"/>
</dbReference>
<dbReference type="SUPFAM" id="SSF51430">
    <property type="entry name" value="NAD(P)-linked oxidoreductase"/>
    <property type="match status" value="1"/>
</dbReference>
<dbReference type="PIRSF" id="PIRSF000097">
    <property type="entry name" value="AKR"/>
    <property type="match status" value="1"/>
</dbReference>
<dbReference type="PROSITE" id="PS00062">
    <property type="entry name" value="ALDOKETO_REDUCTASE_2"/>
    <property type="match status" value="1"/>
</dbReference>
<dbReference type="InterPro" id="IPR036812">
    <property type="entry name" value="NAD(P)_OxRdtase_dom_sf"/>
</dbReference>
<dbReference type="PRINTS" id="PR00069">
    <property type="entry name" value="ALDKETRDTASE"/>
</dbReference>
<proteinExistence type="inferred from homology"/>
<keyword evidence="3" id="KW-0560">Oxidoreductase</keyword>
<comment type="similarity">
    <text evidence="1">Belongs to the aldo/keto reductase family.</text>
</comment>
<evidence type="ECO:0000256" key="3">
    <source>
        <dbReference type="ARBA" id="ARBA00023002"/>
    </source>
</evidence>
<gene>
    <name evidence="4" type="ORF">ATX59_00305</name>
</gene>
<dbReference type="EMBL" id="MLOK01000004">
    <property type="protein sequence ID" value="OIM22219.1"/>
    <property type="molecule type" value="Genomic_DNA"/>
</dbReference>
<organism evidence="4 5">
    <name type="scientific">Oenococcus oeni</name>
    <name type="common">Leuconostoc oenos</name>
    <dbReference type="NCBI Taxonomy" id="1247"/>
    <lineage>
        <taxon>Bacteria</taxon>
        <taxon>Bacillati</taxon>
        <taxon>Bacillota</taxon>
        <taxon>Bacilli</taxon>
        <taxon>Lactobacillales</taxon>
        <taxon>Lactobacillaceae</taxon>
        <taxon>Oenococcus</taxon>
    </lineage>
</organism>
<dbReference type="CDD" id="cd19132">
    <property type="entry name" value="AKR_AKR5D1_E1"/>
    <property type="match status" value="1"/>
</dbReference>
<protein>
    <submittedName>
        <fullName evidence="4">2,5-diketo-D-gluconic acid reductase</fullName>
    </submittedName>
</protein>
<dbReference type="AlphaFoldDB" id="A0A483BB68"/>
<dbReference type="Gene3D" id="3.20.20.100">
    <property type="entry name" value="NADP-dependent oxidoreductase domain"/>
    <property type="match status" value="1"/>
</dbReference>
<dbReference type="GO" id="GO:0016616">
    <property type="term" value="F:oxidoreductase activity, acting on the CH-OH group of donors, NAD or NADP as acceptor"/>
    <property type="evidence" value="ECO:0007669"/>
    <property type="project" value="UniProtKB-ARBA"/>
</dbReference>
<name>A0A483BB68_OENOE</name>
<dbReference type="PANTHER" id="PTHR43827">
    <property type="entry name" value="2,5-DIKETO-D-GLUCONIC ACID REDUCTASE"/>
    <property type="match status" value="1"/>
</dbReference>
<accession>A0A483BB68</accession>
<dbReference type="InterPro" id="IPR018170">
    <property type="entry name" value="Aldo/ket_reductase_CS"/>
</dbReference>
<dbReference type="InterPro" id="IPR023210">
    <property type="entry name" value="NADP_OxRdtase_dom"/>
</dbReference>
<dbReference type="Proteomes" id="UP000181728">
    <property type="component" value="Unassembled WGS sequence"/>
</dbReference>
<dbReference type="PROSITE" id="PS00798">
    <property type="entry name" value="ALDOKETO_REDUCTASE_1"/>
    <property type="match status" value="1"/>
</dbReference>
<evidence type="ECO:0000313" key="5">
    <source>
        <dbReference type="Proteomes" id="UP000181728"/>
    </source>
</evidence>
<dbReference type="Pfam" id="PF00248">
    <property type="entry name" value="Aldo_ket_red"/>
    <property type="match status" value="1"/>
</dbReference>
<keyword evidence="2" id="KW-0521">NADP</keyword>
<sequence length="283" mass="31666">MVLSRSVPNIVLNDGHSLPAIGLGTYLVRGGQGVDQILSAIEDGYRLIDTSTNYDSEGAVGEAIRRSGIPRSEFIVTSKLPGKYHHYQDALMMIQESIFRMGIDYLDLYLIHWPLPKRDHYVEAWKALVDAQKLGLIRSIGVSNFLPEHLDRIINESGVTPAVNQIEVHPYWVQEDMLAANKSRGIVSEAWSPLGRGSAALKEDIIKSLADKYGKNTGQIILRWHTQRGIIPLPKSSSLIHQRSNIDIFDFSLTSSEIEQINALNRSDGRVDGQDPNTYEEFD</sequence>